<dbReference type="EMBL" id="BARS01017399">
    <property type="protein sequence ID" value="GAF97412.1"/>
    <property type="molecule type" value="Genomic_DNA"/>
</dbReference>
<name>X0UAM6_9ZZZZ</name>
<dbReference type="AlphaFoldDB" id="X0UAM6"/>
<accession>X0UAM6</accession>
<feature type="non-terminal residue" evidence="1">
    <location>
        <position position="106"/>
    </location>
</feature>
<organism evidence="1">
    <name type="scientific">marine sediment metagenome</name>
    <dbReference type="NCBI Taxonomy" id="412755"/>
    <lineage>
        <taxon>unclassified sequences</taxon>
        <taxon>metagenomes</taxon>
        <taxon>ecological metagenomes</taxon>
    </lineage>
</organism>
<protein>
    <submittedName>
        <fullName evidence="1">Uncharacterized protein</fullName>
    </submittedName>
</protein>
<reference evidence="1" key="1">
    <citation type="journal article" date="2014" name="Front. Microbiol.">
        <title>High frequency of phylogenetically diverse reductive dehalogenase-homologous genes in deep subseafloor sedimentary metagenomes.</title>
        <authorList>
            <person name="Kawai M."/>
            <person name="Futagami T."/>
            <person name="Toyoda A."/>
            <person name="Takaki Y."/>
            <person name="Nishi S."/>
            <person name="Hori S."/>
            <person name="Arai W."/>
            <person name="Tsubouchi T."/>
            <person name="Morono Y."/>
            <person name="Uchiyama I."/>
            <person name="Ito T."/>
            <person name="Fujiyama A."/>
            <person name="Inagaki F."/>
            <person name="Takami H."/>
        </authorList>
    </citation>
    <scope>NUCLEOTIDE SEQUENCE</scope>
    <source>
        <strain evidence="1">Expedition CK06-06</strain>
    </source>
</reference>
<sequence length="106" mass="11251">MGCDLTSYPHAALARTVDAQQIVWMGHVAHVQTLAVAVRKGQGDVDGVAFGQLRSTFGMNGYGTRTGPGLERPGQRFRFLGGEIAKGLIQIKLEPDSLAAELKEGG</sequence>
<comment type="caution">
    <text evidence="1">The sequence shown here is derived from an EMBL/GenBank/DDBJ whole genome shotgun (WGS) entry which is preliminary data.</text>
</comment>
<gene>
    <name evidence="1" type="ORF">S01H1_28464</name>
</gene>
<proteinExistence type="predicted"/>
<evidence type="ECO:0000313" key="1">
    <source>
        <dbReference type="EMBL" id="GAF97412.1"/>
    </source>
</evidence>